<dbReference type="OrthoDB" id="2465at10239"/>
<evidence type="ECO:0000313" key="2">
    <source>
        <dbReference type="Proteomes" id="UP000030730"/>
    </source>
</evidence>
<dbReference type="EMBL" id="LN681536">
    <property type="protein sequence ID" value="CEK40331.1"/>
    <property type="molecule type" value="Genomic_DNA"/>
</dbReference>
<dbReference type="KEGG" id="vg:26647032"/>
<name>A0A0A8WJB3_9CAUD</name>
<keyword evidence="2" id="KW-1185">Reference proteome</keyword>
<gene>
    <name evidence="1" type="ORF">PHICD146_20002</name>
</gene>
<protein>
    <submittedName>
        <fullName evidence="1">Terminase large subunit</fullName>
    </submittedName>
</protein>
<dbReference type="Gene3D" id="3.30.420.280">
    <property type="match status" value="1"/>
</dbReference>
<proteinExistence type="predicted"/>
<dbReference type="RefSeq" id="YP_009214130.1">
    <property type="nucleotide sequence ID" value="NC_028958.1"/>
</dbReference>
<dbReference type="GeneID" id="26647032"/>
<organism evidence="1 2">
    <name type="scientific">Clostridium phage phiCD146</name>
    <dbReference type="NCBI Taxonomy" id="1582151"/>
    <lineage>
        <taxon>Viruses</taxon>
        <taxon>Duplodnaviria</taxon>
        <taxon>Heunggongvirae</taxon>
        <taxon>Uroviricota</taxon>
        <taxon>Caudoviricetes</taxon>
        <taxon>Leicestervirus</taxon>
        <taxon>Leicestervirus CD146</taxon>
    </lineage>
</organism>
<dbReference type="Pfam" id="PF03237">
    <property type="entry name" value="Terminase_6N"/>
    <property type="match status" value="1"/>
</dbReference>
<sequence>MAVTKKKTIPFKFGDKHKEYIKRCASNTYNIAEGAVRAGKTVDNVFAFAHEIKTSKDKIHLATGSTSANAKLNIGDANGFGLEYIFRGQCHWGKFKGNECLYIKGISTKHKQKIVIFAGGAKADSYKKIRGNSYGMWIATEINLHHDNTIKEAFNRIIASTNRKIFWDLNPDNPGASIYKDYIDNYMEKDKEGTLLGGYNYQHFTIHDNITVSEERKQAIISQYDINSIWYKRDILGQRCVAEGLIYEYFANNKEQFKTETVDPLMDVVVGVDFGGNKSYHAFVATGITYNYKKVIALASERPSADTSPDELNNLLINFIKKVINMHGKVDCVYCDSAEQVLIKGIKNAVEKENLNVSVRNALKSAINDRIRLTDLLISQGRFEYTKYSETLVNALCSAVWDSKETNEDIRLDDGSSDIDSLDGFEYTIERYLKRFIRGD</sequence>
<evidence type="ECO:0000313" key="1">
    <source>
        <dbReference type="EMBL" id="CEK40331.1"/>
    </source>
</evidence>
<reference evidence="1 2" key="1">
    <citation type="submission" date="2014-12" db="EMBL/GenBank/DDBJ databases">
        <title>Whole Genome Sequence and Molecular Characterization of Siphoviridae / Myoviridae Phage Infecting Clostridium difficile.</title>
        <authorList>
            <person name="Monot M."/>
        </authorList>
    </citation>
    <scope>NUCLEOTIDE SEQUENCE [LARGE SCALE GENOMIC DNA]</scope>
</reference>
<accession>A0A0A8WJB3</accession>
<dbReference type="Gene3D" id="3.40.50.300">
    <property type="entry name" value="P-loop containing nucleotide triphosphate hydrolases"/>
    <property type="match status" value="1"/>
</dbReference>
<dbReference type="InterPro" id="IPR027417">
    <property type="entry name" value="P-loop_NTPase"/>
</dbReference>
<dbReference type="Proteomes" id="UP000030730">
    <property type="component" value="Genome"/>
</dbReference>